<dbReference type="InterPro" id="IPR027417">
    <property type="entry name" value="P-loop_NTPase"/>
</dbReference>
<dbReference type="Pfam" id="PF13087">
    <property type="entry name" value="AAA_12"/>
    <property type="match status" value="1"/>
</dbReference>
<evidence type="ECO:0000259" key="1">
    <source>
        <dbReference type="Pfam" id="PF13087"/>
    </source>
</evidence>
<dbReference type="InterPro" id="IPR045055">
    <property type="entry name" value="DNA2/NAM7-like"/>
</dbReference>
<evidence type="ECO:0000313" key="3">
    <source>
        <dbReference type="Proteomes" id="UP000631114"/>
    </source>
</evidence>
<dbReference type="PANTHER" id="PTHR10887:SF515">
    <property type="entry name" value="P-LOOP CONTAINING NUCLEOSIDE TRIPHOSPHATE HYDROLASES SUPERFAMILY PROTEIN"/>
    <property type="match status" value="1"/>
</dbReference>
<feature type="domain" description="DNA2/NAM7 helicase-like C-terminal" evidence="1">
    <location>
        <begin position="35"/>
        <end position="116"/>
    </location>
</feature>
<dbReference type="EMBL" id="JADFTS010000001">
    <property type="protein sequence ID" value="KAF9623890.1"/>
    <property type="molecule type" value="Genomic_DNA"/>
</dbReference>
<comment type="caution">
    <text evidence="2">The sequence shown here is derived from an EMBL/GenBank/DDBJ whole genome shotgun (WGS) entry which is preliminary data.</text>
</comment>
<dbReference type="AlphaFoldDB" id="A0A835M950"/>
<proteinExistence type="predicted"/>
<dbReference type="SUPFAM" id="SSF52540">
    <property type="entry name" value="P-loop containing nucleoside triphosphate hydrolases"/>
    <property type="match status" value="1"/>
</dbReference>
<dbReference type="CDD" id="cd18808">
    <property type="entry name" value="SF1_C_Upf1"/>
    <property type="match status" value="1"/>
</dbReference>
<dbReference type="PANTHER" id="PTHR10887">
    <property type="entry name" value="DNA2/NAM7 HELICASE FAMILY"/>
    <property type="match status" value="1"/>
</dbReference>
<reference evidence="2 3" key="1">
    <citation type="submission" date="2020-10" db="EMBL/GenBank/DDBJ databases">
        <title>The Coptis chinensis genome and diversification of protoberbering-type alkaloids.</title>
        <authorList>
            <person name="Wang B."/>
            <person name="Shu S."/>
            <person name="Song C."/>
            <person name="Liu Y."/>
        </authorList>
    </citation>
    <scope>NUCLEOTIDE SEQUENCE [LARGE SCALE GENOMIC DNA]</scope>
    <source>
        <strain evidence="2">HL-2020</strain>
        <tissue evidence="2">Leaf</tissue>
    </source>
</reference>
<gene>
    <name evidence="2" type="ORF">IFM89_006236</name>
</gene>
<dbReference type="OrthoDB" id="6513042at2759"/>
<dbReference type="InterPro" id="IPR047187">
    <property type="entry name" value="SF1_C_Upf1"/>
</dbReference>
<evidence type="ECO:0000313" key="2">
    <source>
        <dbReference type="EMBL" id="KAF9623890.1"/>
    </source>
</evidence>
<dbReference type="Gene3D" id="3.40.50.300">
    <property type="entry name" value="P-loop containing nucleotide triphosphate hydrolases"/>
    <property type="match status" value="1"/>
</dbReference>
<keyword evidence="3" id="KW-1185">Reference proteome</keyword>
<name>A0A835M950_9MAGN</name>
<organism evidence="2 3">
    <name type="scientific">Coptis chinensis</name>
    <dbReference type="NCBI Taxonomy" id="261450"/>
    <lineage>
        <taxon>Eukaryota</taxon>
        <taxon>Viridiplantae</taxon>
        <taxon>Streptophyta</taxon>
        <taxon>Embryophyta</taxon>
        <taxon>Tracheophyta</taxon>
        <taxon>Spermatophyta</taxon>
        <taxon>Magnoliopsida</taxon>
        <taxon>Ranunculales</taxon>
        <taxon>Ranunculaceae</taxon>
        <taxon>Coptidoideae</taxon>
        <taxon>Coptis</taxon>
    </lineage>
</organism>
<accession>A0A835M950</accession>
<dbReference type="InterPro" id="IPR041679">
    <property type="entry name" value="DNA2/NAM7-like_C"/>
</dbReference>
<dbReference type="Proteomes" id="UP000631114">
    <property type="component" value="Unassembled WGS sequence"/>
</dbReference>
<protein>
    <recommendedName>
        <fullName evidence="1">DNA2/NAM7 helicase-like C-terminal domain-containing protein</fullName>
    </recommendedName>
</protein>
<feature type="non-terminal residue" evidence="2">
    <location>
        <position position="1"/>
    </location>
</feature>
<sequence length="134" mass="15384">MVQKKILITHYTYHLPSLFCLLLELGPKEAWEVSKQKISIGIISPYAVQVAAIQEKFGKMYQNIEDFDVRVKSVDGFQGGEQDIIIISTVRSNSGGDTDFLSNFQHTNVGLTRAKYVDLWFLMDQKLLYPIYYI</sequence>